<dbReference type="CDD" id="cd07814">
    <property type="entry name" value="SRPBCC_CalC_Aha1-like"/>
    <property type="match status" value="1"/>
</dbReference>
<comment type="caution">
    <text evidence="3">The sequence shown here is derived from an EMBL/GenBank/DDBJ whole genome shotgun (WGS) entry which is preliminary data.</text>
</comment>
<feature type="domain" description="Activator of Hsp90 ATPase homologue 1/2-like C-terminal" evidence="2">
    <location>
        <begin position="46"/>
        <end position="117"/>
    </location>
</feature>
<evidence type="ECO:0000313" key="4">
    <source>
        <dbReference type="Proteomes" id="UP001589693"/>
    </source>
</evidence>
<dbReference type="Pfam" id="PF08327">
    <property type="entry name" value="AHSA1"/>
    <property type="match status" value="1"/>
</dbReference>
<dbReference type="RefSeq" id="WP_377860774.1">
    <property type="nucleotide sequence ID" value="NZ_JBHLZU010000027.1"/>
</dbReference>
<sequence>MSREFEVREEVVLPATPEQVWAAVATPEGHAAWFMSVDDIGAENATAWDPPKRFATKTPIAEDGSFHAFEYLIEGREGSTVLRFVHSGVLTDEWSEDYEDMTAQGWTMYLHTLAEYLTHFPGRPATYVEAEGPRSSAAPEAWAKLEAVLGVSAVGDEVSLDVPGVPKVEGVVDYLLPTFVGVRTADGLYRFHGRSALGMVAAVGHHLYGTEIPAADHVEAWRTWLHDVFA</sequence>
<comment type="similarity">
    <text evidence="1">Belongs to the AHA1 family.</text>
</comment>
<dbReference type="InterPro" id="IPR023393">
    <property type="entry name" value="START-like_dom_sf"/>
</dbReference>
<dbReference type="SUPFAM" id="SSF55961">
    <property type="entry name" value="Bet v1-like"/>
    <property type="match status" value="1"/>
</dbReference>
<gene>
    <name evidence="3" type="ORF">ACFFQA_32975</name>
</gene>
<dbReference type="InterPro" id="IPR013538">
    <property type="entry name" value="ASHA1/2-like_C"/>
</dbReference>
<evidence type="ECO:0000313" key="3">
    <source>
        <dbReference type="EMBL" id="MFB9908776.1"/>
    </source>
</evidence>
<evidence type="ECO:0000256" key="1">
    <source>
        <dbReference type="ARBA" id="ARBA00006817"/>
    </source>
</evidence>
<dbReference type="Proteomes" id="UP001589693">
    <property type="component" value="Unassembled WGS sequence"/>
</dbReference>
<keyword evidence="4" id="KW-1185">Reference proteome</keyword>
<proteinExistence type="inferred from homology"/>
<name>A0ABV6AA25_9PSEU</name>
<reference evidence="3 4" key="1">
    <citation type="submission" date="2024-09" db="EMBL/GenBank/DDBJ databases">
        <authorList>
            <person name="Sun Q."/>
            <person name="Mori K."/>
        </authorList>
    </citation>
    <scope>NUCLEOTIDE SEQUENCE [LARGE SCALE GENOMIC DNA]</scope>
    <source>
        <strain evidence="3 4">TBRC 7907</strain>
    </source>
</reference>
<evidence type="ECO:0000259" key="2">
    <source>
        <dbReference type="Pfam" id="PF08327"/>
    </source>
</evidence>
<dbReference type="EMBL" id="JBHLZU010000027">
    <property type="protein sequence ID" value="MFB9908776.1"/>
    <property type="molecule type" value="Genomic_DNA"/>
</dbReference>
<accession>A0ABV6AA25</accession>
<protein>
    <submittedName>
        <fullName evidence="3">SRPBCC domain-containing protein</fullName>
    </submittedName>
</protein>
<dbReference type="Gene3D" id="3.30.530.20">
    <property type="match status" value="2"/>
</dbReference>
<organism evidence="3 4">
    <name type="scientific">Allokutzneria oryzae</name>
    <dbReference type="NCBI Taxonomy" id="1378989"/>
    <lineage>
        <taxon>Bacteria</taxon>
        <taxon>Bacillati</taxon>
        <taxon>Actinomycetota</taxon>
        <taxon>Actinomycetes</taxon>
        <taxon>Pseudonocardiales</taxon>
        <taxon>Pseudonocardiaceae</taxon>
        <taxon>Allokutzneria</taxon>
    </lineage>
</organism>